<accession>A0ABW9J0M9</accession>
<feature type="region of interest" description="Disordered" evidence="1">
    <location>
        <begin position="1"/>
        <end position="51"/>
    </location>
</feature>
<organism evidence="2 3">
    <name type="scientific">Pedobacter ureilyticus</name>
    <dbReference type="NCBI Taxonomy" id="1393051"/>
    <lineage>
        <taxon>Bacteria</taxon>
        <taxon>Pseudomonadati</taxon>
        <taxon>Bacteroidota</taxon>
        <taxon>Sphingobacteriia</taxon>
        <taxon>Sphingobacteriales</taxon>
        <taxon>Sphingobacteriaceae</taxon>
        <taxon>Pedobacter</taxon>
    </lineage>
</organism>
<keyword evidence="3" id="KW-1185">Reference proteome</keyword>
<reference evidence="2 3" key="1">
    <citation type="submission" date="2024-12" db="EMBL/GenBank/DDBJ databases">
        <authorList>
            <person name="Hu S."/>
        </authorList>
    </citation>
    <scope>NUCLEOTIDE SEQUENCE [LARGE SCALE GENOMIC DNA]</scope>
    <source>
        <strain evidence="2 3">THG-T11</strain>
    </source>
</reference>
<sequence>MSKNSADTNVSKLQQDAPVSTLPQLSNSSTQPVTSLKENKSSNETTKPFFLYPKDGLYGLL</sequence>
<dbReference type="RefSeq" id="WP_138721270.1">
    <property type="nucleotide sequence ID" value="NZ_SSHJ02000001.1"/>
</dbReference>
<proteinExistence type="predicted"/>
<name>A0ABW9J0M9_9SPHI</name>
<gene>
    <name evidence="2" type="ORF">E6A44_000765</name>
</gene>
<comment type="caution">
    <text evidence="2">The sequence shown here is derived from an EMBL/GenBank/DDBJ whole genome shotgun (WGS) entry which is preliminary data.</text>
</comment>
<protein>
    <submittedName>
        <fullName evidence="2">Uncharacterized protein</fullName>
    </submittedName>
</protein>
<feature type="compositionally biased region" description="Polar residues" evidence="1">
    <location>
        <begin position="1"/>
        <end position="46"/>
    </location>
</feature>
<evidence type="ECO:0000256" key="1">
    <source>
        <dbReference type="SAM" id="MobiDB-lite"/>
    </source>
</evidence>
<dbReference type="EMBL" id="SSHJ02000001">
    <property type="protein sequence ID" value="MFN0254084.1"/>
    <property type="molecule type" value="Genomic_DNA"/>
</dbReference>
<evidence type="ECO:0000313" key="3">
    <source>
        <dbReference type="Proteomes" id="UP001517247"/>
    </source>
</evidence>
<evidence type="ECO:0000313" key="2">
    <source>
        <dbReference type="EMBL" id="MFN0254084.1"/>
    </source>
</evidence>
<dbReference type="Proteomes" id="UP001517247">
    <property type="component" value="Unassembled WGS sequence"/>
</dbReference>